<accession>A0A4R7ZPR3</accession>
<reference evidence="1 2" key="1">
    <citation type="submission" date="2019-03" db="EMBL/GenBank/DDBJ databases">
        <title>Genomic Encyclopedia of Type Strains, Phase IV (KMG-IV): sequencing the most valuable type-strain genomes for metagenomic binning, comparative biology and taxonomic classification.</title>
        <authorList>
            <person name="Goeker M."/>
        </authorList>
    </citation>
    <scope>NUCLEOTIDE SEQUENCE [LARGE SCALE GENOMIC DNA]</scope>
    <source>
        <strain evidence="1 2">DSM 28867</strain>
    </source>
</reference>
<sequence length="60" mass="7339">MENDDRKKIVQNRRKNELTRNELSDEILRFVLKTWGSQETMNTTQKDDMYKRICKYLSVK</sequence>
<name>A0A4R7ZPR3_9FIRM</name>
<dbReference type="AlphaFoldDB" id="A0A4R7ZPR3"/>
<protein>
    <submittedName>
        <fullName evidence="1">Uncharacterized protein</fullName>
    </submittedName>
</protein>
<comment type="caution">
    <text evidence="1">The sequence shown here is derived from an EMBL/GenBank/DDBJ whole genome shotgun (WGS) entry which is preliminary data.</text>
</comment>
<dbReference type="Proteomes" id="UP000294743">
    <property type="component" value="Unassembled WGS sequence"/>
</dbReference>
<organism evidence="1 2">
    <name type="scientific">Breznakia blatticola</name>
    <dbReference type="NCBI Taxonomy" id="1754012"/>
    <lineage>
        <taxon>Bacteria</taxon>
        <taxon>Bacillati</taxon>
        <taxon>Bacillota</taxon>
        <taxon>Erysipelotrichia</taxon>
        <taxon>Erysipelotrichales</taxon>
        <taxon>Erysipelotrichaceae</taxon>
        <taxon>Breznakia</taxon>
    </lineage>
</organism>
<dbReference type="RefSeq" id="WP_134169399.1">
    <property type="nucleotide sequence ID" value="NZ_SODD01000016.1"/>
</dbReference>
<keyword evidence="2" id="KW-1185">Reference proteome</keyword>
<dbReference type="EMBL" id="SODD01000016">
    <property type="protein sequence ID" value="TDW19913.1"/>
    <property type="molecule type" value="Genomic_DNA"/>
</dbReference>
<proteinExistence type="predicted"/>
<evidence type="ECO:0000313" key="1">
    <source>
        <dbReference type="EMBL" id="TDW19913.1"/>
    </source>
</evidence>
<gene>
    <name evidence="1" type="ORF">EDD63_1169</name>
</gene>
<evidence type="ECO:0000313" key="2">
    <source>
        <dbReference type="Proteomes" id="UP000294743"/>
    </source>
</evidence>